<feature type="non-terminal residue" evidence="1">
    <location>
        <position position="1"/>
    </location>
</feature>
<evidence type="ECO:0000313" key="2">
    <source>
        <dbReference type="Proteomes" id="UP001186974"/>
    </source>
</evidence>
<feature type="non-terminal residue" evidence="1">
    <location>
        <position position="246"/>
    </location>
</feature>
<reference evidence="1" key="1">
    <citation type="submission" date="2024-09" db="EMBL/GenBank/DDBJ databases">
        <title>Black Yeasts Isolated from many extreme environments.</title>
        <authorList>
            <person name="Coleine C."/>
            <person name="Stajich J.E."/>
            <person name="Selbmann L."/>
        </authorList>
    </citation>
    <scope>NUCLEOTIDE SEQUENCE</scope>
    <source>
        <strain evidence="1">CCFEE 5737</strain>
    </source>
</reference>
<proteinExistence type="predicted"/>
<name>A0ACC3D0C0_9PEZI</name>
<protein>
    <submittedName>
        <fullName evidence="1">Uncharacterized protein</fullName>
    </submittedName>
</protein>
<accession>A0ACC3D0C0</accession>
<comment type="caution">
    <text evidence="1">The sequence shown here is derived from an EMBL/GenBank/DDBJ whole genome shotgun (WGS) entry which is preliminary data.</text>
</comment>
<organism evidence="1 2">
    <name type="scientific">Coniosporium uncinatum</name>
    <dbReference type="NCBI Taxonomy" id="93489"/>
    <lineage>
        <taxon>Eukaryota</taxon>
        <taxon>Fungi</taxon>
        <taxon>Dikarya</taxon>
        <taxon>Ascomycota</taxon>
        <taxon>Pezizomycotina</taxon>
        <taxon>Dothideomycetes</taxon>
        <taxon>Dothideomycetes incertae sedis</taxon>
        <taxon>Coniosporium</taxon>
    </lineage>
</organism>
<gene>
    <name evidence="1" type="ORF">LTS18_009625</name>
</gene>
<evidence type="ECO:0000313" key="1">
    <source>
        <dbReference type="EMBL" id="KAK3059973.1"/>
    </source>
</evidence>
<keyword evidence="2" id="KW-1185">Reference proteome</keyword>
<sequence length="246" mass="25905">LLAAGSLVTLVSGAPLPSTLFTRASDFVSTTLHSFESRSADAYSMYTGDGVAGWPSQSKWVSSFDRMFQNNKALMSASCTQFGQPNNSLDELRGIYYGIKSVAKETGIDARFVLAIMMQESKGCVRAPTTNWGVRNPGLMQDHDGAATCNENGVQNPCPKTMIKQMISDGAAGTPAGDGLKQCMAKSGASGVSKYYKASRIYNSGSIDSSGDLGKGIATHCYASDIANRLTGWVSASSRCTLDGGS</sequence>
<dbReference type="Proteomes" id="UP001186974">
    <property type="component" value="Unassembled WGS sequence"/>
</dbReference>
<dbReference type="EMBL" id="JAWDJW010008956">
    <property type="protein sequence ID" value="KAK3059973.1"/>
    <property type="molecule type" value="Genomic_DNA"/>
</dbReference>